<dbReference type="GO" id="GO:0006310">
    <property type="term" value="P:DNA recombination"/>
    <property type="evidence" value="ECO:0007669"/>
    <property type="project" value="UniProtKB-KW"/>
</dbReference>
<name>A0A1F6EXQ5_9BACT</name>
<dbReference type="InterPro" id="IPR012340">
    <property type="entry name" value="NA-bd_OB-fold"/>
</dbReference>
<dbReference type="AlphaFoldDB" id="A0A1F6EXQ5"/>
<proteinExistence type="predicted"/>
<protein>
    <recommendedName>
        <fullName evidence="4">DNA replication/recombination mediator RecO N-terminal domain-containing protein</fullName>
    </recommendedName>
</protein>
<dbReference type="EMBL" id="MFLW01000009">
    <property type="protein sequence ID" value="OGG78394.1"/>
    <property type="molecule type" value="Genomic_DNA"/>
</dbReference>
<dbReference type="PANTHER" id="PTHR33991:SF1">
    <property type="entry name" value="DNA REPAIR PROTEIN RECO"/>
    <property type="match status" value="1"/>
</dbReference>
<dbReference type="InterPro" id="IPR022572">
    <property type="entry name" value="DNA_rep/recomb_RecO_N"/>
</dbReference>
<dbReference type="InterPro" id="IPR003717">
    <property type="entry name" value="RecO"/>
</dbReference>
<dbReference type="Pfam" id="PF11967">
    <property type="entry name" value="RecO_N"/>
    <property type="match status" value="1"/>
</dbReference>
<evidence type="ECO:0000259" key="4">
    <source>
        <dbReference type="Pfam" id="PF11967"/>
    </source>
</evidence>
<evidence type="ECO:0000313" key="6">
    <source>
        <dbReference type="Proteomes" id="UP000178811"/>
    </source>
</evidence>
<keyword evidence="2" id="KW-0233">DNA recombination</keyword>
<dbReference type="SUPFAM" id="SSF50249">
    <property type="entry name" value="Nucleic acid-binding proteins"/>
    <property type="match status" value="1"/>
</dbReference>
<evidence type="ECO:0000256" key="3">
    <source>
        <dbReference type="ARBA" id="ARBA00023204"/>
    </source>
</evidence>
<feature type="domain" description="DNA replication/recombination mediator RecO N-terminal" evidence="4">
    <location>
        <begin position="1"/>
        <end position="72"/>
    </location>
</feature>
<keyword evidence="1" id="KW-0227">DNA damage</keyword>
<dbReference type="Proteomes" id="UP000178811">
    <property type="component" value="Unassembled WGS sequence"/>
</dbReference>
<evidence type="ECO:0000256" key="1">
    <source>
        <dbReference type="ARBA" id="ARBA00022763"/>
    </source>
</evidence>
<comment type="caution">
    <text evidence="5">The sequence shown here is derived from an EMBL/GenBank/DDBJ whole genome shotgun (WGS) entry which is preliminary data.</text>
</comment>
<evidence type="ECO:0000313" key="5">
    <source>
        <dbReference type="EMBL" id="OGG78394.1"/>
    </source>
</evidence>
<dbReference type="GO" id="GO:0006302">
    <property type="term" value="P:double-strand break repair"/>
    <property type="evidence" value="ECO:0007669"/>
    <property type="project" value="TreeGrafter"/>
</dbReference>
<sequence length="189" mass="20380">MRHKYETRGMVLSRTPLGETSAFITLLTPGLGLVRARAQSVRRPGAKLAAALTTFAESSLVLVRGRESWRIAGAVLEENWFLRMQYTARRTRASRVSGLVLRLVAGEAHDPGLFPVMNSFFEALTVLPEDMQEAAEILAALCVLRALGFDAGDLPGGNAAFTPPALAEIQKNRTGYIARINDGIAASGL</sequence>
<evidence type="ECO:0000256" key="2">
    <source>
        <dbReference type="ARBA" id="ARBA00023172"/>
    </source>
</evidence>
<accession>A0A1F6EXQ5</accession>
<dbReference type="GO" id="GO:0043590">
    <property type="term" value="C:bacterial nucleoid"/>
    <property type="evidence" value="ECO:0007669"/>
    <property type="project" value="TreeGrafter"/>
</dbReference>
<keyword evidence="3" id="KW-0234">DNA repair</keyword>
<organism evidence="5 6">
    <name type="scientific">Candidatus Kaiserbacteria bacterium RIFCSPLOWO2_01_FULL_52_12b</name>
    <dbReference type="NCBI Taxonomy" id="1798509"/>
    <lineage>
        <taxon>Bacteria</taxon>
        <taxon>Candidatus Kaiseribacteriota</taxon>
    </lineage>
</organism>
<dbReference type="PANTHER" id="PTHR33991">
    <property type="entry name" value="DNA REPAIR PROTEIN RECO"/>
    <property type="match status" value="1"/>
</dbReference>
<gene>
    <name evidence="5" type="ORF">A3A36_00395</name>
</gene>
<reference evidence="5 6" key="1">
    <citation type="journal article" date="2016" name="Nat. Commun.">
        <title>Thousands of microbial genomes shed light on interconnected biogeochemical processes in an aquifer system.</title>
        <authorList>
            <person name="Anantharaman K."/>
            <person name="Brown C.T."/>
            <person name="Hug L.A."/>
            <person name="Sharon I."/>
            <person name="Castelle C.J."/>
            <person name="Probst A.J."/>
            <person name="Thomas B.C."/>
            <person name="Singh A."/>
            <person name="Wilkins M.J."/>
            <person name="Karaoz U."/>
            <person name="Brodie E.L."/>
            <person name="Williams K.H."/>
            <person name="Hubbard S.S."/>
            <person name="Banfield J.F."/>
        </authorList>
    </citation>
    <scope>NUCLEOTIDE SEQUENCE [LARGE SCALE GENOMIC DNA]</scope>
</reference>
<dbReference type="Gene3D" id="2.40.50.140">
    <property type="entry name" value="Nucleic acid-binding proteins"/>
    <property type="match status" value="1"/>
</dbReference>